<accession>A0A4D6MA09</accession>
<name>A0A4D6MA09_VIGUN</name>
<protein>
    <submittedName>
        <fullName evidence="2">Uncharacterized protein</fullName>
    </submittedName>
</protein>
<organism evidence="2 3">
    <name type="scientific">Vigna unguiculata</name>
    <name type="common">Cowpea</name>
    <dbReference type="NCBI Taxonomy" id="3917"/>
    <lineage>
        <taxon>Eukaryota</taxon>
        <taxon>Viridiplantae</taxon>
        <taxon>Streptophyta</taxon>
        <taxon>Embryophyta</taxon>
        <taxon>Tracheophyta</taxon>
        <taxon>Spermatophyta</taxon>
        <taxon>Magnoliopsida</taxon>
        <taxon>eudicotyledons</taxon>
        <taxon>Gunneridae</taxon>
        <taxon>Pentapetalae</taxon>
        <taxon>rosids</taxon>
        <taxon>fabids</taxon>
        <taxon>Fabales</taxon>
        <taxon>Fabaceae</taxon>
        <taxon>Papilionoideae</taxon>
        <taxon>50 kb inversion clade</taxon>
        <taxon>NPAAA clade</taxon>
        <taxon>indigoferoid/millettioid clade</taxon>
        <taxon>Phaseoleae</taxon>
        <taxon>Vigna</taxon>
    </lineage>
</organism>
<gene>
    <name evidence="2" type="ORF">DEO72_LG6g2540</name>
</gene>
<feature type="region of interest" description="Disordered" evidence="1">
    <location>
        <begin position="22"/>
        <end position="57"/>
    </location>
</feature>
<evidence type="ECO:0000256" key="1">
    <source>
        <dbReference type="SAM" id="MobiDB-lite"/>
    </source>
</evidence>
<evidence type="ECO:0000313" key="3">
    <source>
        <dbReference type="Proteomes" id="UP000501690"/>
    </source>
</evidence>
<sequence length="57" mass="6054">MEKQTCVKGENEAAEAGENNVWRRKGCRGGGGEERCGGEKDAAEAGENNGVWRGEEG</sequence>
<reference evidence="2 3" key="1">
    <citation type="submission" date="2019-04" db="EMBL/GenBank/DDBJ databases">
        <title>An improved genome assembly and genetic linkage map for asparagus bean, Vigna unguiculata ssp. sesquipedialis.</title>
        <authorList>
            <person name="Xia Q."/>
            <person name="Zhang R."/>
            <person name="Dong Y."/>
        </authorList>
    </citation>
    <scope>NUCLEOTIDE SEQUENCE [LARGE SCALE GENOMIC DNA]</scope>
    <source>
        <tissue evidence="2">Leaf</tissue>
    </source>
</reference>
<proteinExistence type="predicted"/>
<feature type="compositionally biased region" description="Basic and acidic residues" evidence="1">
    <location>
        <begin position="31"/>
        <end position="43"/>
    </location>
</feature>
<dbReference type="Proteomes" id="UP000501690">
    <property type="component" value="Linkage Group LG6"/>
</dbReference>
<dbReference type="AlphaFoldDB" id="A0A4D6MA09"/>
<dbReference type="EMBL" id="CP039350">
    <property type="protein sequence ID" value="QCD97827.1"/>
    <property type="molecule type" value="Genomic_DNA"/>
</dbReference>
<keyword evidence="3" id="KW-1185">Reference proteome</keyword>
<evidence type="ECO:0000313" key="2">
    <source>
        <dbReference type="EMBL" id="QCD97827.1"/>
    </source>
</evidence>